<reference evidence="2 3" key="1">
    <citation type="submission" date="2024-11" db="EMBL/GenBank/DDBJ databases">
        <title>Adaptive evolution of stress response genes in parasites aligns with host niche diversity.</title>
        <authorList>
            <person name="Hahn C."/>
            <person name="Resl P."/>
        </authorList>
    </citation>
    <scope>NUCLEOTIDE SEQUENCE [LARGE SCALE GENOMIC DNA]</scope>
    <source>
        <strain evidence="2">EGGRZ-B1_66</strain>
        <tissue evidence="2">Body</tissue>
    </source>
</reference>
<sequence length="106" mass="11802">MSTATFCINELGNGIPRDSSPSNFQDQGFPPSSFELADSNESNPPKIIPINSSYAMSDDQKYKIGSFLPIEMALLKKLLFMSFIFRGADRTYSCCHDPECDCCWGN</sequence>
<dbReference type="Proteomes" id="UP001626550">
    <property type="component" value="Unassembled WGS sequence"/>
</dbReference>
<evidence type="ECO:0000256" key="1">
    <source>
        <dbReference type="SAM" id="MobiDB-lite"/>
    </source>
</evidence>
<evidence type="ECO:0000313" key="2">
    <source>
        <dbReference type="EMBL" id="KAL3307127.1"/>
    </source>
</evidence>
<dbReference type="EMBL" id="JBJKFK010008254">
    <property type="protein sequence ID" value="KAL3307127.1"/>
    <property type="molecule type" value="Genomic_DNA"/>
</dbReference>
<dbReference type="AlphaFoldDB" id="A0ABD2PID8"/>
<comment type="caution">
    <text evidence="2">The sequence shown here is derived from an EMBL/GenBank/DDBJ whole genome shotgun (WGS) entry which is preliminary data.</text>
</comment>
<gene>
    <name evidence="2" type="ORF">Ciccas_014367</name>
</gene>
<name>A0ABD2PID8_9PLAT</name>
<keyword evidence="3" id="KW-1185">Reference proteome</keyword>
<accession>A0ABD2PID8</accession>
<evidence type="ECO:0000313" key="3">
    <source>
        <dbReference type="Proteomes" id="UP001626550"/>
    </source>
</evidence>
<proteinExistence type="predicted"/>
<protein>
    <submittedName>
        <fullName evidence="2">Uncharacterized protein</fullName>
    </submittedName>
</protein>
<organism evidence="2 3">
    <name type="scientific">Cichlidogyrus casuarinus</name>
    <dbReference type="NCBI Taxonomy" id="1844966"/>
    <lineage>
        <taxon>Eukaryota</taxon>
        <taxon>Metazoa</taxon>
        <taxon>Spiralia</taxon>
        <taxon>Lophotrochozoa</taxon>
        <taxon>Platyhelminthes</taxon>
        <taxon>Monogenea</taxon>
        <taxon>Monopisthocotylea</taxon>
        <taxon>Dactylogyridea</taxon>
        <taxon>Ancyrocephalidae</taxon>
        <taxon>Cichlidogyrus</taxon>
    </lineage>
</organism>
<feature type="region of interest" description="Disordered" evidence="1">
    <location>
        <begin position="12"/>
        <end position="44"/>
    </location>
</feature>